<sequence>MKNEHKAFTSKDTVIVTPNSDIPNSFAKLNLYAEPIVLTALRMEMGRYN</sequence>
<reference evidence="3" key="1">
    <citation type="journal article" date="2019" name="Int. J. Syst. Evol. Microbiol.">
        <title>The Global Catalogue of Microorganisms (GCM) 10K type strain sequencing project: providing services to taxonomists for standard genome sequencing and annotation.</title>
        <authorList>
            <consortium name="The Broad Institute Genomics Platform"/>
            <consortium name="The Broad Institute Genome Sequencing Center for Infectious Disease"/>
            <person name="Wu L."/>
            <person name="Ma J."/>
        </authorList>
    </citation>
    <scope>NUCLEOTIDE SEQUENCE [LARGE SCALE GENOMIC DNA]</scope>
    <source>
        <strain evidence="3">CGMCC 1.13718</strain>
    </source>
</reference>
<dbReference type="Proteomes" id="UP001596425">
    <property type="component" value="Unassembled WGS sequence"/>
</dbReference>
<proteinExistence type="predicted"/>
<evidence type="ECO:0000313" key="2">
    <source>
        <dbReference type="EMBL" id="MFC6634736.1"/>
    </source>
</evidence>
<dbReference type="RefSeq" id="WP_377483601.1">
    <property type="nucleotide sequence ID" value="NZ_JACZFR010000021.1"/>
</dbReference>
<protein>
    <submittedName>
        <fullName evidence="2">DUF1254 domain-containing protein</fullName>
    </submittedName>
</protein>
<accession>A0ABW1YQE3</accession>
<comment type="caution">
    <text evidence="2">The sequence shown here is derived from an EMBL/GenBank/DDBJ whole genome shotgun (WGS) entry which is preliminary data.</text>
</comment>
<feature type="domain" description="DUF1254" evidence="1">
    <location>
        <begin position="5"/>
        <end position="43"/>
    </location>
</feature>
<dbReference type="EMBL" id="JBHSVR010000001">
    <property type="protein sequence ID" value="MFC6634736.1"/>
    <property type="molecule type" value="Genomic_DNA"/>
</dbReference>
<dbReference type="Pfam" id="PF06863">
    <property type="entry name" value="DUF1254"/>
    <property type="match status" value="1"/>
</dbReference>
<gene>
    <name evidence="2" type="ORF">ACFQBM_15725</name>
</gene>
<evidence type="ECO:0000313" key="3">
    <source>
        <dbReference type="Proteomes" id="UP001596425"/>
    </source>
</evidence>
<dbReference type="InterPro" id="IPR010679">
    <property type="entry name" value="DUF1254"/>
</dbReference>
<keyword evidence="3" id="KW-1185">Reference proteome</keyword>
<name>A0ABW1YQE3_9GAMM</name>
<organism evidence="2 3">
    <name type="scientific">Microbulbifer taiwanensis</name>
    <dbReference type="NCBI Taxonomy" id="986746"/>
    <lineage>
        <taxon>Bacteria</taxon>
        <taxon>Pseudomonadati</taxon>
        <taxon>Pseudomonadota</taxon>
        <taxon>Gammaproteobacteria</taxon>
        <taxon>Cellvibrionales</taxon>
        <taxon>Microbulbiferaceae</taxon>
        <taxon>Microbulbifer</taxon>
    </lineage>
</organism>
<evidence type="ECO:0000259" key="1">
    <source>
        <dbReference type="Pfam" id="PF06863"/>
    </source>
</evidence>